<organism evidence="1">
    <name type="scientific">Comamonas testosteroni</name>
    <name type="common">Pseudomonas testosteroni</name>
    <dbReference type="NCBI Taxonomy" id="285"/>
    <lineage>
        <taxon>Bacteria</taxon>
        <taxon>Pseudomonadati</taxon>
        <taxon>Pseudomonadota</taxon>
        <taxon>Betaproteobacteria</taxon>
        <taxon>Burkholderiales</taxon>
        <taxon>Comamonadaceae</taxon>
        <taxon>Comamonas</taxon>
    </lineage>
</organism>
<proteinExistence type="predicted"/>
<geneLocation type="plasmid" evidence="1">
    <name>pI2</name>
</geneLocation>
<sequence length="51" mass="5389">MPAAPAQLLPVRIEPNLATVPQREGGLIEVQIHGVDLFSLSKVTVGDRALA</sequence>
<dbReference type="EMBL" id="JF274989">
    <property type="protein sequence ID" value="AEX00563.1"/>
    <property type="molecule type" value="Genomic_DNA"/>
</dbReference>
<reference evidence="1" key="2">
    <citation type="journal article" date="2012" name="Appl. Environ. Microbiol.">
        <title>Role of IncP-1beta Plasmids pWDL7::rfp and pNB8c in Chloroaniline Catabolism as Determined by Genomic and Functional Analyses.</title>
        <authorList>
            <person name="Krol J.E."/>
            <person name="Penrod J.T."/>
            <person name="McCaslin H."/>
            <person name="Rogers L.M."/>
            <person name="Yano H."/>
            <person name="Stancik A.D."/>
            <person name="Dejonghe W."/>
            <person name="Brown C.J."/>
            <person name="Parales R.E."/>
            <person name="Wuertz S."/>
            <person name="Top E.M."/>
        </authorList>
    </citation>
    <scope>NUCLEOTIDE SEQUENCE</scope>
    <source>
        <strain evidence="1">I2</strain>
        <plasmid evidence="1">pI2</plasmid>
    </source>
</reference>
<keyword evidence="1" id="KW-0614">Plasmid</keyword>
<dbReference type="RefSeq" id="WP_014386443.1">
    <property type="nucleotide sequence ID" value="NC_016968.1"/>
</dbReference>
<name>G9C9U8_COMTE</name>
<reference evidence="1" key="1">
    <citation type="journal article" date="2001" name="Appl. Environ. Microbiol.">
        <title>Genetic diversity among 3-chloroaniline- and aniline-degrading strains of the Comamonadaceae.</title>
        <authorList>
            <person name="Boon N."/>
            <person name="Goris J."/>
            <person name="De Vos P."/>
            <person name="Verstraete W."/>
            <person name="Top E.M."/>
        </authorList>
    </citation>
    <scope>NUCLEOTIDE SEQUENCE</scope>
    <source>
        <strain evidence="1">I2</strain>
        <plasmid evidence="1">pI2</plasmid>
    </source>
</reference>
<protein>
    <submittedName>
        <fullName evidence="1">Uncharacterized protein</fullName>
    </submittedName>
</protein>
<dbReference type="AlphaFoldDB" id="G9C9U8"/>
<evidence type="ECO:0000313" key="1">
    <source>
        <dbReference type="EMBL" id="AEX00563.1"/>
    </source>
</evidence>
<accession>G9C9U8</accession>